<keyword evidence="2" id="KW-1185">Reference proteome</keyword>
<evidence type="ECO:0000313" key="2">
    <source>
        <dbReference type="Proteomes" id="UP001271007"/>
    </source>
</evidence>
<dbReference type="PANTHER" id="PTHR35040">
    <property type="match status" value="1"/>
</dbReference>
<dbReference type="Pfam" id="PF12138">
    <property type="entry name" value="Spherulin4"/>
    <property type="match status" value="1"/>
</dbReference>
<name>A0AAJ0D9U6_9PEZI</name>
<dbReference type="EMBL" id="JAWDJX010000125">
    <property type="protein sequence ID" value="KAK3045989.1"/>
    <property type="molecule type" value="Genomic_DNA"/>
</dbReference>
<organism evidence="1 2">
    <name type="scientific">Extremus antarcticus</name>
    <dbReference type="NCBI Taxonomy" id="702011"/>
    <lineage>
        <taxon>Eukaryota</taxon>
        <taxon>Fungi</taxon>
        <taxon>Dikarya</taxon>
        <taxon>Ascomycota</taxon>
        <taxon>Pezizomycotina</taxon>
        <taxon>Dothideomycetes</taxon>
        <taxon>Dothideomycetidae</taxon>
        <taxon>Mycosphaerellales</taxon>
        <taxon>Extremaceae</taxon>
        <taxon>Extremus</taxon>
    </lineage>
</organism>
<proteinExistence type="predicted"/>
<dbReference type="AlphaFoldDB" id="A0AAJ0D9U6"/>
<dbReference type="Proteomes" id="UP001271007">
    <property type="component" value="Unassembled WGS sequence"/>
</dbReference>
<dbReference type="InterPro" id="IPR021986">
    <property type="entry name" value="Spherulin4"/>
</dbReference>
<reference evidence="1" key="1">
    <citation type="submission" date="2023-04" db="EMBL/GenBank/DDBJ databases">
        <title>Black Yeasts Isolated from many extreme environments.</title>
        <authorList>
            <person name="Coleine C."/>
            <person name="Stajich J.E."/>
            <person name="Selbmann L."/>
        </authorList>
    </citation>
    <scope>NUCLEOTIDE SEQUENCE</scope>
    <source>
        <strain evidence="1">CCFEE 5312</strain>
    </source>
</reference>
<accession>A0AAJ0D9U6</accession>
<gene>
    <name evidence="1" type="ORF">LTR09_012488</name>
</gene>
<evidence type="ECO:0000313" key="1">
    <source>
        <dbReference type="EMBL" id="KAK3045989.1"/>
    </source>
</evidence>
<protein>
    <recommendedName>
        <fullName evidence="3">Cell surface protein</fullName>
    </recommendedName>
</protein>
<sequence length="272" mass="30665">MKLLSRIAPKRYRSHEKLQSTVVVPLYQYPLTEDTYGPLHTAISASPGQQFLVILNPDSGPGTPPWWPDPGYVREVPRLNAYPNVCTIGYVRIDYCERPIEDVLGDIRAYGGWATDRKHAGVFVRGIFFDETPNHWNQHAATYLKDISREVRKVAGIDSPRLVMHNPGTLPDSRLTTASEPDVTIVCEESLEKYRTWDPQQRILLEAWPRARCCIMLHTVPQKQISVMVEELRSRAGYVFITELGAGACYQSWGSGCEEFVVSMAGAETPSK</sequence>
<dbReference type="PANTHER" id="PTHR35040:SF9">
    <property type="entry name" value="4-LIKE CELL SURFACE PROTEIN, PUTATIVE (AFU_ORTHOLOGUE AFUA_4G14080)-RELATED"/>
    <property type="match status" value="1"/>
</dbReference>
<evidence type="ECO:0008006" key="3">
    <source>
        <dbReference type="Google" id="ProtNLM"/>
    </source>
</evidence>
<comment type="caution">
    <text evidence="1">The sequence shown here is derived from an EMBL/GenBank/DDBJ whole genome shotgun (WGS) entry which is preliminary data.</text>
</comment>